<proteinExistence type="predicted"/>
<gene>
    <name evidence="3" type="ORF">C6P46_007095</name>
</gene>
<accession>A0A9P6VX77</accession>
<sequence length="328" mass="36019">MSLPTPAAYLPAATASPGLVMTPASTDGSHAKESYFIYGPPSPPPQQHQQIPEHGRASPQSPAKRAKWAAAVSSAADWNAVQSVWWAALPLLLYLVALILALVVLFGTAEYYSFMSVTQNSGTGRLDYYVLNSCAISPGTTKRYCEPPAIHADFLPSLTRISDYLPGLSAVKLPFFSHQTTAIFVSSAVVLAASFAVYLPLWTLAYFPRSRVLPKPVVRFVRYHARRLFDLAGILVFLSFILHVTIGLGYQLYLIGFRDDFKRWLQFGAYSIGAAQVDWVARLGNGFQLVWVGCTCEALLVIAVKVSLHNGLDERVEWPAGSDSKEQY</sequence>
<feature type="transmembrane region" description="Helical" evidence="2">
    <location>
        <begin position="228"/>
        <end position="253"/>
    </location>
</feature>
<evidence type="ECO:0000256" key="2">
    <source>
        <dbReference type="SAM" id="Phobius"/>
    </source>
</evidence>
<keyword evidence="2" id="KW-1133">Transmembrane helix</keyword>
<dbReference type="AlphaFoldDB" id="A0A9P6VX77"/>
<evidence type="ECO:0000256" key="1">
    <source>
        <dbReference type="SAM" id="MobiDB-lite"/>
    </source>
</evidence>
<evidence type="ECO:0000313" key="3">
    <source>
        <dbReference type="EMBL" id="KAG0656436.1"/>
    </source>
</evidence>
<dbReference type="OrthoDB" id="2528749at2759"/>
<feature type="transmembrane region" description="Helical" evidence="2">
    <location>
        <begin position="84"/>
        <end position="106"/>
    </location>
</feature>
<comment type="caution">
    <text evidence="3">The sequence shown here is derived from an EMBL/GenBank/DDBJ whole genome shotgun (WGS) entry which is preliminary data.</text>
</comment>
<feature type="transmembrane region" description="Helical" evidence="2">
    <location>
        <begin position="182"/>
        <end position="207"/>
    </location>
</feature>
<dbReference type="Proteomes" id="UP000777482">
    <property type="component" value="Unassembled WGS sequence"/>
</dbReference>
<protein>
    <submittedName>
        <fullName evidence="3">Uncharacterized protein</fullName>
    </submittedName>
</protein>
<keyword evidence="4" id="KW-1185">Reference proteome</keyword>
<keyword evidence="2" id="KW-0472">Membrane</keyword>
<keyword evidence="2" id="KW-0812">Transmembrane</keyword>
<reference evidence="3 4" key="1">
    <citation type="submission" date="2020-11" db="EMBL/GenBank/DDBJ databases">
        <title>Kefir isolates.</title>
        <authorList>
            <person name="Marcisauskas S."/>
            <person name="Kim Y."/>
            <person name="Blasche S."/>
        </authorList>
    </citation>
    <scope>NUCLEOTIDE SEQUENCE [LARGE SCALE GENOMIC DNA]</scope>
    <source>
        <strain evidence="3 4">KR</strain>
    </source>
</reference>
<dbReference type="EMBL" id="PUHQ01000097">
    <property type="protein sequence ID" value="KAG0656436.1"/>
    <property type="molecule type" value="Genomic_DNA"/>
</dbReference>
<organism evidence="3 4">
    <name type="scientific">Rhodotorula mucilaginosa</name>
    <name type="common">Yeast</name>
    <name type="synonym">Rhodotorula rubra</name>
    <dbReference type="NCBI Taxonomy" id="5537"/>
    <lineage>
        <taxon>Eukaryota</taxon>
        <taxon>Fungi</taxon>
        <taxon>Dikarya</taxon>
        <taxon>Basidiomycota</taxon>
        <taxon>Pucciniomycotina</taxon>
        <taxon>Microbotryomycetes</taxon>
        <taxon>Sporidiobolales</taxon>
        <taxon>Sporidiobolaceae</taxon>
        <taxon>Rhodotorula</taxon>
    </lineage>
</organism>
<evidence type="ECO:0000313" key="4">
    <source>
        <dbReference type="Proteomes" id="UP000777482"/>
    </source>
</evidence>
<name>A0A9P6VX77_RHOMI</name>
<feature type="region of interest" description="Disordered" evidence="1">
    <location>
        <begin position="36"/>
        <end position="62"/>
    </location>
</feature>